<dbReference type="EMBL" id="QKKF02019844">
    <property type="protein sequence ID" value="RZF39487.1"/>
    <property type="molecule type" value="Genomic_DNA"/>
</dbReference>
<dbReference type="Pfam" id="PF00096">
    <property type="entry name" value="zf-C2H2"/>
    <property type="match status" value="2"/>
</dbReference>
<dbReference type="InParanoid" id="A0A482X0U7"/>
<dbReference type="Proteomes" id="UP000291343">
    <property type="component" value="Unassembled WGS sequence"/>
</dbReference>
<keyword evidence="1" id="KW-0863">Zinc-finger</keyword>
<dbReference type="InterPro" id="IPR013087">
    <property type="entry name" value="Znf_C2H2_type"/>
</dbReference>
<keyword evidence="4" id="KW-1185">Reference proteome</keyword>
<sequence length="92" mass="11017">MKARRRKYSLREGISRRLGVRWVASDAPEVEMYTCAKCSKTYRLQNSLYKHQQFDCGKEPRFSCPHCPFKTKRKENLRGHVLTRHFPLQELM</sequence>
<accession>A0A482X0U7</accession>
<evidence type="ECO:0000259" key="2">
    <source>
        <dbReference type="PROSITE" id="PS50157"/>
    </source>
</evidence>
<dbReference type="SMART" id="SM00355">
    <property type="entry name" value="ZnF_C2H2"/>
    <property type="match status" value="2"/>
</dbReference>
<gene>
    <name evidence="3" type="ORF">LSTR_LSTR001008</name>
</gene>
<dbReference type="OrthoDB" id="8186305at2759"/>
<feature type="domain" description="C2H2-type" evidence="2">
    <location>
        <begin position="33"/>
        <end position="60"/>
    </location>
</feature>
<name>A0A482X0U7_LAOST</name>
<reference evidence="3 4" key="1">
    <citation type="journal article" date="2017" name="Gigascience">
        <title>Genome sequence of the small brown planthopper, Laodelphax striatellus.</title>
        <authorList>
            <person name="Zhu J."/>
            <person name="Jiang F."/>
            <person name="Wang X."/>
            <person name="Yang P."/>
            <person name="Bao Y."/>
            <person name="Zhao W."/>
            <person name="Wang W."/>
            <person name="Lu H."/>
            <person name="Wang Q."/>
            <person name="Cui N."/>
            <person name="Li J."/>
            <person name="Chen X."/>
            <person name="Luo L."/>
            <person name="Yu J."/>
            <person name="Kang L."/>
            <person name="Cui F."/>
        </authorList>
    </citation>
    <scope>NUCLEOTIDE SEQUENCE [LARGE SCALE GENOMIC DNA]</scope>
    <source>
        <strain evidence="3">Lst14</strain>
    </source>
</reference>
<dbReference type="STRING" id="195883.A0A482X0U7"/>
<dbReference type="GO" id="GO:0008270">
    <property type="term" value="F:zinc ion binding"/>
    <property type="evidence" value="ECO:0007669"/>
    <property type="project" value="UniProtKB-KW"/>
</dbReference>
<proteinExistence type="predicted"/>
<dbReference type="SUPFAM" id="SSF57667">
    <property type="entry name" value="beta-beta-alpha zinc fingers"/>
    <property type="match status" value="1"/>
</dbReference>
<dbReference type="Gene3D" id="3.30.160.60">
    <property type="entry name" value="Classic Zinc Finger"/>
    <property type="match status" value="1"/>
</dbReference>
<comment type="caution">
    <text evidence="3">The sequence shown here is derived from an EMBL/GenBank/DDBJ whole genome shotgun (WGS) entry which is preliminary data.</text>
</comment>
<keyword evidence="1" id="KW-0862">Zinc</keyword>
<evidence type="ECO:0000313" key="4">
    <source>
        <dbReference type="Proteomes" id="UP000291343"/>
    </source>
</evidence>
<dbReference type="InterPro" id="IPR036236">
    <property type="entry name" value="Znf_C2H2_sf"/>
</dbReference>
<protein>
    <recommendedName>
        <fullName evidence="2">C2H2-type domain-containing protein</fullName>
    </recommendedName>
</protein>
<evidence type="ECO:0000313" key="3">
    <source>
        <dbReference type="EMBL" id="RZF39487.1"/>
    </source>
</evidence>
<dbReference type="SMR" id="A0A482X0U7"/>
<dbReference type="AlphaFoldDB" id="A0A482X0U7"/>
<keyword evidence="1" id="KW-0479">Metal-binding</keyword>
<evidence type="ECO:0000256" key="1">
    <source>
        <dbReference type="PROSITE-ProRule" id="PRU00042"/>
    </source>
</evidence>
<organism evidence="3 4">
    <name type="scientific">Laodelphax striatellus</name>
    <name type="common">Small brown planthopper</name>
    <name type="synonym">Delphax striatella</name>
    <dbReference type="NCBI Taxonomy" id="195883"/>
    <lineage>
        <taxon>Eukaryota</taxon>
        <taxon>Metazoa</taxon>
        <taxon>Ecdysozoa</taxon>
        <taxon>Arthropoda</taxon>
        <taxon>Hexapoda</taxon>
        <taxon>Insecta</taxon>
        <taxon>Pterygota</taxon>
        <taxon>Neoptera</taxon>
        <taxon>Paraneoptera</taxon>
        <taxon>Hemiptera</taxon>
        <taxon>Auchenorrhyncha</taxon>
        <taxon>Fulgoroidea</taxon>
        <taxon>Delphacidae</taxon>
        <taxon>Criomorphinae</taxon>
        <taxon>Laodelphax</taxon>
    </lineage>
</organism>
<dbReference type="PROSITE" id="PS50157">
    <property type="entry name" value="ZINC_FINGER_C2H2_2"/>
    <property type="match status" value="1"/>
</dbReference>